<proteinExistence type="predicted"/>
<reference evidence="1" key="1">
    <citation type="submission" date="2020-05" db="EMBL/GenBank/DDBJ databases">
        <title>Large-scale comparative analyses of tick genomes elucidate their genetic diversity and vector capacities.</title>
        <authorList>
            <person name="Jia N."/>
            <person name="Wang J."/>
            <person name="Shi W."/>
            <person name="Du L."/>
            <person name="Sun Y."/>
            <person name="Zhan W."/>
            <person name="Jiang J."/>
            <person name="Wang Q."/>
            <person name="Zhang B."/>
            <person name="Ji P."/>
            <person name="Sakyi L.B."/>
            <person name="Cui X."/>
            <person name="Yuan T."/>
            <person name="Jiang B."/>
            <person name="Yang W."/>
            <person name="Lam T.T.-Y."/>
            <person name="Chang Q."/>
            <person name="Ding S."/>
            <person name="Wang X."/>
            <person name="Zhu J."/>
            <person name="Ruan X."/>
            <person name="Zhao L."/>
            <person name="Wei J."/>
            <person name="Que T."/>
            <person name="Du C."/>
            <person name="Cheng J."/>
            <person name="Dai P."/>
            <person name="Han X."/>
            <person name="Huang E."/>
            <person name="Gao Y."/>
            <person name="Liu J."/>
            <person name="Shao H."/>
            <person name="Ye R."/>
            <person name="Li L."/>
            <person name="Wei W."/>
            <person name="Wang X."/>
            <person name="Wang C."/>
            <person name="Yang T."/>
            <person name="Huo Q."/>
            <person name="Li W."/>
            <person name="Guo W."/>
            <person name="Chen H."/>
            <person name="Zhou L."/>
            <person name="Ni X."/>
            <person name="Tian J."/>
            <person name="Zhou Y."/>
            <person name="Sheng Y."/>
            <person name="Liu T."/>
            <person name="Pan Y."/>
            <person name="Xia L."/>
            <person name="Li J."/>
            <person name="Zhao F."/>
            <person name="Cao W."/>
        </authorList>
    </citation>
    <scope>NUCLEOTIDE SEQUENCE</scope>
    <source>
        <strain evidence="1">Hyas-2018</strain>
    </source>
</reference>
<name>A0ACB7SVM0_HYAAI</name>
<accession>A0ACB7SVM0</accession>
<evidence type="ECO:0000313" key="1">
    <source>
        <dbReference type="EMBL" id="KAH6939257.1"/>
    </source>
</evidence>
<evidence type="ECO:0000313" key="2">
    <source>
        <dbReference type="Proteomes" id="UP000821845"/>
    </source>
</evidence>
<dbReference type="EMBL" id="CM023482">
    <property type="protein sequence ID" value="KAH6939257.1"/>
    <property type="molecule type" value="Genomic_DNA"/>
</dbReference>
<protein>
    <submittedName>
        <fullName evidence="1">Uncharacterized protein</fullName>
    </submittedName>
</protein>
<organism evidence="1 2">
    <name type="scientific">Hyalomma asiaticum</name>
    <name type="common">Tick</name>
    <dbReference type="NCBI Taxonomy" id="266040"/>
    <lineage>
        <taxon>Eukaryota</taxon>
        <taxon>Metazoa</taxon>
        <taxon>Ecdysozoa</taxon>
        <taxon>Arthropoda</taxon>
        <taxon>Chelicerata</taxon>
        <taxon>Arachnida</taxon>
        <taxon>Acari</taxon>
        <taxon>Parasitiformes</taxon>
        <taxon>Ixodida</taxon>
        <taxon>Ixodoidea</taxon>
        <taxon>Ixodidae</taxon>
        <taxon>Hyalomminae</taxon>
        <taxon>Hyalomma</taxon>
    </lineage>
</organism>
<gene>
    <name evidence="1" type="ORF">HPB50_016581</name>
</gene>
<comment type="caution">
    <text evidence="1">The sequence shown here is derived from an EMBL/GenBank/DDBJ whole genome shotgun (WGS) entry which is preliminary data.</text>
</comment>
<dbReference type="Proteomes" id="UP000821845">
    <property type="component" value="Chromosome 2"/>
</dbReference>
<keyword evidence="2" id="KW-1185">Reference proteome</keyword>
<sequence length="317" mass="35839">MAAASLKAAKCAIRAEMKKQLKAMTAEDKLRQSKIVLEKFVNHRRYQASNRISIFVNMETEVSTEPIIRQIINDGKECFIPKYDDQSRQMDMVKLASLEELDKLPMTKWRIKQHTDFDPREEALMTGGIDLLVVPAVAFTPQGARLGHGKGYYDIYYSRCLKAQAQKPYTVGLCFQQQVVPYIPLDDHDMIVDERCFCHLPTVDAIIIIVVDVAMFEWTAAASAAMFSRACLSYSAVDRAISRPRDPRTETLNGAQFLAILFVKGRVNKTKEKQTCMRRDGTHVDIDSAMQIPLQSGDITLMSSPKAYTSKFDPANR</sequence>